<proteinExistence type="predicted"/>
<reference evidence="1 2" key="2">
    <citation type="journal article" date="2022" name="Mol. Ecol. Resour.">
        <title>The genomes of chicory, endive, great burdock and yacon provide insights into Asteraceae paleo-polyploidization history and plant inulin production.</title>
        <authorList>
            <person name="Fan W."/>
            <person name="Wang S."/>
            <person name="Wang H."/>
            <person name="Wang A."/>
            <person name="Jiang F."/>
            <person name="Liu H."/>
            <person name="Zhao H."/>
            <person name="Xu D."/>
            <person name="Zhang Y."/>
        </authorList>
    </citation>
    <scope>NUCLEOTIDE SEQUENCE [LARGE SCALE GENOMIC DNA]</scope>
    <source>
        <strain evidence="2">cv. Yunnan</strain>
        <tissue evidence="1">Leaves</tissue>
    </source>
</reference>
<evidence type="ECO:0000313" key="1">
    <source>
        <dbReference type="EMBL" id="KAI3787051.1"/>
    </source>
</evidence>
<dbReference type="EMBL" id="CM042030">
    <property type="protein sequence ID" value="KAI3787051.1"/>
    <property type="molecule type" value="Genomic_DNA"/>
</dbReference>
<keyword evidence="2" id="KW-1185">Reference proteome</keyword>
<reference evidence="2" key="1">
    <citation type="journal article" date="2022" name="Mol. Ecol. Resour.">
        <title>The genomes of chicory, endive, great burdock and yacon provide insights into Asteraceae palaeo-polyploidization history and plant inulin production.</title>
        <authorList>
            <person name="Fan W."/>
            <person name="Wang S."/>
            <person name="Wang H."/>
            <person name="Wang A."/>
            <person name="Jiang F."/>
            <person name="Liu H."/>
            <person name="Zhao H."/>
            <person name="Xu D."/>
            <person name="Zhang Y."/>
        </authorList>
    </citation>
    <scope>NUCLEOTIDE SEQUENCE [LARGE SCALE GENOMIC DNA]</scope>
    <source>
        <strain evidence="2">cv. Yunnan</strain>
    </source>
</reference>
<sequence>METTESEYVVEIPGTDIDSIAKEWRSCMKGNKTIKRPARERRMEKVPGCLLQTKKLNSECYQPAVVSLGPYHHNRKPGLAQAENYKLRTLQEFCLSTRKAIDELYNEVFKVVHDARKCYIDGSTDAYSDHEFCQMMLRDGCFIVFFMEGMTYGDNKLMLTNEYLGTTEILNITGDIFLLENQIPFLVLQVFLQLKFPKDKGESILNGFFNYLNRGVAWTALRKKVLQDKQQPLHLLELYRSYFISPYTATKDADYNYVKRNRYFASATELKSKWIFLAEATEDNMTFRQRGLYGEFKITRRAVCPYTKAIYLNMIAYEMCPHNPNDFRVSSYVRVMKSLIMQESDVKELRDRKILVHGLGRDEDVVKIFDEIEVPAVNLYMYNELRQQIVNLHKTKFKKWFWELYVTYFSSPWKALGLLVGTALLILTIVQTHYTIKPPGGS</sequence>
<comment type="caution">
    <text evidence="1">The sequence shown here is derived from an EMBL/GenBank/DDBJ whole genome shotgun (WGS) entry which is preliminary data.</text>
</comment>
<organism evidence="1 2">
    <name type="scientific">Smallanthus sonchifolius</name>
    <dbReference type="NCBI Taxonomy" id="185202"/>
    <lineage>
        <taxon>Eukaryota</taxon>
        <taxon>Viridiplantae</taxon>
        <taxon>Streptophyta</taxon>
        <taxon>Embryophyta</taxon>
        <taxon>Tracheophyta</taxon>
        <taxon>Spermatophyta</taxon>
        <taxon>Magnoliopsida</taxon>
        <taxon>eudicotyledons</taxon>
        <taxon>Gunneridae</taxon>
        <taxon>Pentapetalae</taxon>
        <taxon>asterids</taxon>
        <taxon>campanulids</taxon>
        <taxon>Asterales</taxon>
        <taxon>Asteraceae</taxon>
        <taxon>Asteroideae</taxon>
        <taxon>Heliantheae alliance</taxon>
        <taxon>Millerieae</taxon>
        <taxon>Smallanthus</taxon>
    </lineage>
</organism>
<accession>A0ACB9GVG8</accession>
<gene>
    <name evidence="1" type="ORF">L1987_41226</name>
</gene>
<name>A0ACB9GVG8_9ASTR</name>
<protein>
    <submittedName>
        <fullName evidence="1">Uncharacterized protein</fullName>
    </submittedName>
</protein>
<dbReference type="Proteomes" id="UP001056120">
    <property type="component" value="Linkage Group LG13"/>
</dbReference>
<evidence type="ECO:0000313" key="2">
    <source>
        <dbReference type="Proteomes" id="UP001056120"/>
    </source>
</evidence>